<proteinExistence type="predicted"/>
<keyword evidence="2" id="KW-1185">Reference proteome</keyword>
<feature type="region of interest" description="Disordered" evidence="1">
    <location>
        <begin position="71"/>
        <end position="90"/>
    </location>
</feature>
<sequence>MLCADDEDASLKTPPVRPNDVIDIEVSPCGNFLPVVCSNSGSDQRKHCQGCLPGKTKKAKGKAKLPTCLSRAKKRQTDPMSRGDPFLPSVISDESPFADYPVKNSRKKPSDCKCKGSGYNLSPSALLPEEMRQQWGAGVFGKPTTPSGISRSAMSPGAQPVCSSIVPCNSAEVDNTSIVQQYASAGKCDPSPNPTPTPTPVLSPVAPAVRMSSDMANNKCQFCFQNNSLCTCFDFSHQGFRMPTKNDGRKVKIGLRTTLGKNKDIGISVPLSGKTASPAMKRIPCYSCKEHSNIISTSNFNKNGTSSSLALERSYISPSFDSGYFKAGFSCGRGPNRARNSFSGMSLSKAYTSSSGDFPGMTKATFTPKVRNRQLARPPHRMLSNISAPSLMPGEDLTSTPGMYKRSSKTLPRSGGSQMLVLGNSSHGCSCDTCRRVPSFMSRLDSSLDYPPSHSQQMVPPVLMSSSSSQKYKPAVASSSVSLSSQKRYHPYSTGPYAYSQSSSRSLYQSPDMHSCPSPPYEYESHRFPASQLSSSTPLSLAQDMSAFEASFSYLDNDVFSSPANSPGEVKDILDLSIKDTVEFFVSMKSPFVSSSPSPMPRSANESIPPMYSSSLTQEDESLSPGQPVGLSSCFCSFSNCPGSFQAPPPQPVEMSFTEQPQPPPPQPHRPSRRPHSYPMGRSRSHPSQSVSLLYSSLVSDLEDELRSAIENIPTD</sequence>
<name>A0ABM0JZF4_APLCA</name>
<accession>A0ABM0JZF4</accession>
<feature type="region of interest" description="Disordered" evidence="1">
    <location>
        <begin position="591"/>
        <end position="625"/>
    </location>
</feature>
<gene>
    <name evidence="3" type="primary">LOC101857586</name>
</gene>
<feature type="compositionally biased region" description="Low complexity" evidence="1">
    <location>
        <begin position="591"/>
        <end position="603"/>
    </location>
</feature>
<feature type="region of interest" description="Disordered" evidence="1">
    <location>
        <begin position="647"/>
        <end position="692"/>
    </location>
</feature>
<protein>
    <submittedName>
        <fullName evidence="3">Uncharacterized protein LOC101857586</fullName>
    </submittedName>
</protein>
<dbReference type="Proteomes" id="UP000694888">
    <property type="component" value="Unplaced"/>
</dbReference>
<evidence type="ECO:0000313" key="2">
    <source>
        <dbReference type="Proteomes" id="UP000694888"/>
    </source>
</evidence>
<reference evidence="3" key="1">
    <citation type="submission" date="2025-08" db="UniProtKB">
        <authorList>
            <consortium name="RefSeq"/>
        </authorList>
    </citation>
    <scope>IDENTIFICATION</scope>
</reference>
<dbReference type="GeneID" id="101857586"/>
<evidence type="ECO:0000256" key="1">
    <source>
        <dbReference type="SAM" id="MobiDB-lite"/>
    </source>
</evidence>
<organism evidence="2 3">
    <name type="scientific">Aplysia californica</name>
    <name type="common">California sea hare</name>
    <dbReference type="NCBI Taxonomy" id="6500"/>
    <lineage>
        <taxon>Eukaryota</taxon>
        <taxon>Metazoa</taxon>
        <taxon>Spiralia</taxon>
        <taxon>Lophotrochozoa</taxon>
        <taxon>Mollusca</taxon>
        <taxon>Gastropoda</taxon>
        <taxon>Heterobranchia</taxon>
        <taxon>Euthyneura</taxon>
        <taxon>Tectipleura</taxon>
        <taxon>Aplysiida</taxon>
        <taxon>Aplysioidea</taxon>
        <taxon>Aplysiidae</taxon>
        <taxon>Aplysia</taxon>
    </lineage>
</organism>
<evidence type="ECO:0000313" key="3">
    <source>
        <dbReference type="RefSeq" id="XP_005105155.1"/>
    </source>
</evidence>
<dbReference type="RefSeq" id="XP_005105155.1">
    <property type="nucleotide sequence ID" value="XM_005105098.3"/>
</dbReference>